<dbReference type="OrthoDB" id="572911at2"/>
<feature type="transmembrane region" description="Helical" evidence="1">
    <location>
        <begin position="40"/>
        <end position="61"/>
    </location>
</feature>
<dbReference type="Proteomes" id="UP000295341">
    <property type="component" value="Unassembled WGS sequence"/>
</dbReference>
<name>A0A4R7NZN6_9GAMM</name>
<organism evidence="2 3">
    <name type="scientific">Panacagrimonas perspica</name>
    <dbReference type="NCBI Taxonomy" id="381431"/>
    <lineage>
        <taxon>Bacteria</taxon>
        <taxon>Pseudomonadati</taxon>
        <taxon>Pseudomonadota</taxon>
        <taxon>Gammaproteobacteria</taxon>
        <taxon>Nevskiales</taxon>
        <taxon>Nevskiaceae</taxon>
        <taxon>Panacagrimonas</taxon>
    </lineage>
</organism>
<proteinExistence type="predicted"/>
<evidence type="ECO:0000313" key="3">
    <source>
        <dbReference type="Proteomes" id="UP000295341"/>
    </source>
</evidence>
<gene>
    <name evidence="2" type="ORF">DFR24_3747</name>
</gene>
<dbReference type="AlphaFoldDB" id="A0A4R7NZN6"/>
<feature type="transmembrane region" description="Helical" evidence="1">
    <location>
        <begin position="73"/>
        <end position="96"/>
    </location>
</feature>
<comment type="caution">
    <text evidence="2">The sequence shown here is derived from an EMBL/GenBank/DDBJ whole genome shotgun (WGS) entry which is preliminary data.</text>
</comment>
<dbReference type="EMBL" id="SOBT01000010">
    <property type="protein sequence ID" value="TDU26717.1"/>
    <property type="molecule type" value="Genomic_DNA"/>
</dbReference>
<reference evidence="2 3" key="1">
    <citation type="submission" date="2019-03" db="EMBL/GenBank/DDBJ databases">
        <title>Genomic Encyclopedia of Type Strains, Phase IV (KMG-IV): sequencing the most valuable type-strain genomes for metagenomic binning, comparative biology and taxonomic classification.</title>
        <authorList>
            <person name="Goeker M."/>
        </authorList>
    </citation>
    <scope>NUCLEOTIDE SEQUENCE [LARGE SCALE GENOMIC DNA]</scope>
    <source>
        <strain evidence="2 3">DSM 26377</strain>
    </source>
</reference>
<keyword evidence="1" id="KW-1133">Transmembrane helix</keyword>
<sequence length="104" mass="11451">MNPRILLLIAILLGFGGLTTLALIQHGYWGILSFHFPSSAGWQVLADLVIVCLLAMVWMGVDARRTGRTVWPYLLLTLTFGSFGPLLYLLVGALSARESRTIYA</sequence>
<protein>
    <submittedName>
        <fullName evidence="2">Uncharacterized protein DUF2834</fullName>
    </submittedName>
</protein>
<dbReference type="RefSeq" id="WP_133882893.1">
    <property type="nucleotide sequence ID" value="NZ_MWIN01000007.1"/>
</dbReference>
<dbReference type="InterPro" id="IPR021362">
    <property type="entry name" value="DUF2834"/>
</dbReference>
<keyword evidence="3" id="KW-1185">Reference proteome</keyword>
<evidence type="ECO:0000313" key="2">
    <source>
        <dbReference type="EMBL" id="TDU26717.1"/>
    </source>
</evidence>
<keyword evidence="1" id="KW-0472">Membrane</keyword>
<keyword evidence="1" id="KW-0812">Transmembrane</keyword>
<evidence type="ECO:0000256" key="1">
    <source>
        <dbReference type="SAM" id="Phobius"/>
    </source>
</evidence>
<dbReference type="Pfam" id="PF11196">
    <property type="entry name" value="DUF2834"/>
    <property type="match status" value="1"/>
</dbReference>
<accession>A0A4R7NZN6</accession>